<gene>
    <name evidence="1" type="ORF">GD597_03850</name>
</gene>
<comment type="caution">
    <text evidence="1">The sequence shown here is derived from an EMBL/GenBank/DDBJ whole genome shotgun (WGS) entry which is preliminary data.</text>
</comment>
<proteinExistence type="predicted"/>
<reference evidence="1" key="1">
    <citation type="submission" date="2019-10" db="EMBL/GenBank/DDBJ databases">
        <title>Draft genome sequence of Panacibacter sp. KCS-6.</title>
        <authorList>
            <person name="Yim K.J."/>
        </authorList>
    </citation>
    <scope>NUCLEOTIDE SEQUENCE</scope>
    <source>
        <strain evidence="1">KCS-6</strain>
    </source>
</reference>
<name>A0A8J8FBN1_9BACT</name>
<evidence type="ECO:0008006" key="3">
    <source>
        <dbReference type="Google" id="ProtNLM"/>
    </source>
</evidence>
<dbReference type="SUPFAM" id="SSF49464">
    <property type="entry name" value="Carboxypeptidase regulatory domain-like"/>
    <property type="match status" value="1"/>
</dbReference>
<dbReference type="InterPro" id="IPR008969">
    <property type="entry name" value="CarboxyPept-like_regulatory"/>
</dbReference>
<accession>A0A8J8FBN1</accession>
<dbReference type="RefSeq" id="WP_171606499.1">
    <property type="nucleotide sequence ID" value="NZ_WHPF01000002.1"/>
</dbReference>
<dbReference type="AlphaFoldDB" id="A0A8J8FBN1"/>
<dbReference type="Proteomes" id="UP000598971">
    <property type="component" value="Unassembled WGS sequence"/>
</dbReference>
<evidence type="ECO:0000313" key="1">
    <source>
        <dbReference type="EMBL" id="NNV54582.1"/>
    </source>
</evidence>
<evidence type="ECO:0000313" key="2">
    <source>
        <dbReference type="Proteomes" id="UP000598971"/>
    </source>
</evidence>
<dbReference type="EMBL" id="WHPF01000002">
    <property type="protein sequence ID" value="NNV54582.1"/>
    <property type="molecule type" value="Genomic_DNA"/>
</dbReference>
<organism evidence="1 2">
    <name type="scientific">Limnovirga soli</name>
    <dbReference type="NCBI Taxonomy" id="2656915"/>
    <lineage>
        <taxon>Bacteria</taxon>
        <taxon>Pseudomonadati</taxon>
        <taxon>Bacteroidota</taxon>
        <taxon>Chitinophagia</taxon>
        <taxon>Chitinophagales</taxon>
        <taxon>Chitinophagaceae</taxon>
        <taxon>Limnovirga</taxon>
    </lineage>
</organism>
<keyword evidence="2" id="KW-1185">Reference proteome</keyword>
<sequence length="247" mass="28470">MKRYLPNANLLFRVFMVLSFTTCFVLAGQAQKRILQGYVLDSISYSPLLKAHIVNTRTNKTAEVGAKGSFSIFVAPNDIIFFTADNYHFKQVKYTTLVPDTFFVYLAPLPHELAAVVVSAVGYTRYQQDSIKRRRDFLQDMGTPKAPAATNANSGAGIGINLNYFSKDEKRKRRAYELEAQHEKDAYIKYRFSEEIVTYYTGFTGDTLKKFMLQYTPDYNWLRTHTGDEDILYYINDKMRVFLGKKN</sequence>
<protein>
    <recommendedName>
        <fullName evidence="3">Carboxypeptidase-like regulatory domain-containing protein</fullName>
    </recommendedName>
</protein>